<keyword evidence="1" id="KW-0472">Membrane</keyword>
<dbReference type="RefSeq" id="WP_070049152.1">
    <property type="nucleotide sequence ID" value="NZ_CBCSDO010000005.1"/>
</dbReference>
<dbReference type="OrthoDB" id="6401247at2"/>
<feature type="transmembrane region" description="Helical" evidence="1">
    <location>
        <begin position="35"/>
        <end position="52"/>
    </location>
</feature>
<evidence type="ECO:0000313" key="3">
    <source>
        <dbReference type="Proteomes" id="UP000242258"/>
    </source>
</evidence>
<dbReference type="AlphaFoldDB" id="A0A1E7Q5X5"/>
<gene>
    <name evidence="2" type="ORF">BI198_08430</name>
</gene>
<reference evidence="3" key="1">
    <citation type="submission" date="2016-09" db="EMBL/GenBank/DDBJ databases">
        <authorList>
            <person name="Wan X."/>
            <person name="Hou S."/>
        </authorList>
    </citation>
    <scope>NUCLEOTIDE SEQUENCE [LARGE SCALE GENOMIC DNA]</scope>
    <source>
        <strain evidence="3">KH87</strain>
    </source>
</reference>
<dbReference type="EMBL" id="MKEK01000001">
    <property type="protein sequence ID" value="OEY69582.1"/>
    <property type="molecule type" value="Genomic_DNA"/>
</dbReference>
<dbReference type="Proteomes" id="UP000242258">
    <property type="component" value="Unassembled WGS sequence"/>
</dbReference>
<keyword evidence="3" id="KW-1185">Reference proteome</keyword>
<proteinExistence type="predicted"/>
<evidence type="ECO:0000313" key="2">
    <source>
        <dbReference type="EMBL" id="OEY69582.1"/>
    </source>
</evidence>
<keyword evidence="1" id="KW-1133">Transmembrane helix</keyword>
<sequence length="221" mass="25818">MGSSGYGLIVMSNESIPIELVQPDFNWVDSLLQNLPFLLTVIIVVAAAVVTYRSNRKSVESQNRLAQQRRQDEHDNKISEFRHQWLQGVRETAAELSEVIYELQMYIVKRNIARENYRQAGQQGDVDNVEKFSENMSSYAEHLHDHRTKFYRLYSKLKLLFKKDDPSTVDLFKLLDLIKDSIYDFDTTELKDDQINNVIVSLQVVLKAEWEVTKAREWKST</sequence>
<comment type="caution">
    <text evidence="2">The sequence shown here is derived from an EMBL/GenBank/DDBJ whole genome shotgun (WGS) entry which is preliminary data.</text>
</comment>
<protein>
    <submittedName>
        <fullName evidence="2">Uncharacterized protein</fullName>
    </submittedName>
</protein>
<evidence type="ECO:0000256" key="1">
    <source>
        <dbReference type="SAM" id="Phobius"/>
    </source>
</evidence>
<name>A0A1E7Q5X5_9GAMM</name>
<organism evidence="2 3">
    <name type="scientific">Rheinheimera salexigens</name>
    <dbReference type="NCBI Taxonomy" id="1628148"/>
    <lineage>
        <taxon>Bacteria</taxon>
        <taxon>Pseudomonadati</taxon>
        <taxon>Pseudomonadota</taxon>
        <taxon>Gammaproteobacteria</taxon>
        <taxon>Chromatiales</taxon>
        <taxon>Chromatiaceae</taxon>
        <taxon>Rheinheimera</taxon>
    </lineage>
</organism>
<accession>A0A1E7Q5X5</accession>
<keyword evidence="1" id="KW-0812">Transmembrane</keyword>